<organism evidence="1 2">
    <name type="scientific">Phaeocystidibacter marisrubri</name>
    <dbReference type="NCBI Taxonomy" id="1577780"/>
    <lineage>
        <taxon>Bacteria</taxon>
        <taxon>Pseudomonadati</taxon>
        <taxon>Bacteroidota</taxon>
        <taxon>Flavobacteriia</taxon>
        <taxon>Flavobacteriales</taxon>
        <taxon>Phaeocystidibacteraceae</taxon>
        <taxon>Phaeocystidibacter</taxon>
    </lineage>
</organism>
<dbReference type="Proteomes" id="UP000484164">
    <property type="component" value="Unassembled WGS sequence"/>
</dbReference>
<name>A0A6L3ZDI8_9FLAO</name>
<dbReference type="AlphaFoldDB" id="A0A6L3ZDI8"/>
<dbReference type="EMBL" id="WBVQ01000002">
    <property type="protein sequence ID" value="KAB2815913.1"/>
    <property type="molecule type" value="Genomic_DNA"/>
</dbReference>
<evidence type="ECO:0000313" key="1">
    <source>
        <dbReference type="EMBL" id="KAB2815913.1"/>
    </source>
</evidence>
<protein>
    <submittedName>
        <fullName evidence="1">Uncharacterized protein</fullName>
    </submittedName>
</protein>
<evidence type="ECO:0000313" key="2">
    <source>
        <dbReference type="Proteomes" id="UP000484164"/>
    </source>
</evidence>
<reference evidence="1 2" key="1">
    <citation type="submission" date="2019-10" db="EMBL/GenBank/DDBJ databases">
        <title>Genome sequence of Phaeocystidibacter marisrubri JCM30614 (type strain).</title>
        <authorList>
            <person name="Bowman J.P."/>
        </authorList>
    </citation>
    <scope>NUCLEOTIDE SEQUENCE [LARGE SCALE GENOMIC DNA]</scope>
    <source>
        <strain evidence="1 2">JCM 30614</strain>
    </source>
</reference>
<sequence length="145" mass="16935">MERLMHSRLLLPILLFSAHCWGQVEWSIDTLMLWSKPEFVFETSEIDAVEDFASEISYRASTVAERTVIGPYQSWHWKKMEVSDNLLHPIDLQMLFNPEDSAHVFFLFRHYESSVNLNSAVLSGHYPAIENWLLDLDVILPKEPE</sequence>
<comment type="caution">
    <text evidence="1">The sequence shown here is derived from an EMBL/GenBank/DDBJ whole genome shotgun (WGS) entry which is preliminary data.</text>
</comment>
<proteinExistence type="predicted"/>
<accession>A0A6L3ZDI8</accession>
<gene>
    <name evidence="1" type="ORF">F8C82_09455</name>
</gene>
<dbReference type="RefSeq" id="WP_151693342.1">
    <property type="nucleotide sequence ID" value="NZ_BMGX01000001.1"/>
</dbReference>
<keyword evidence="2" id="KW-1185">Reference proteome</keyword>